<proteinExistence type="predicted"/>
<comment type="caution">
    <text evidence="1">The sequence shown here is derived from an EMBL/GenBank/DDBJ whole genome shotgun (WGS) entry which is preliminary data.</text>
</comment>
<dbReference type="EMBL" id="CAAALY010006214">
    <property type="protein sequence ID" value="VEL09389.1"/>
    <property type="molecule type" value="Genomic_DNA"/>
</dbReference>
<keyword evidence="2" id="KW-1185">Reference proteome</keyword>
<protein>
    <submittedName>
        <fullName evidence="1">Uncharacterized protein</fullName>
    </submittedName>
</protein>
<dbReference type="AlphaFoldDB" id="A0A448WDX1"/>
<evidence type="ECO:0000313" key="2">
    <source>
        <dbReference type="Proteomes" id="UP000784294"/>
    </source>
</evidence>
<reference evidence="1" key="1">
    <citation type="submission" date="2018-11" db="EMBL/GenBank/DDBJ databases">
        <authorList>
            <consortium name="Pathogen Informatics"/>
        </authorList>
    </citation>
    <scope>NUCLEOTIDE SEQUENCE</scope>
</reference>
<gene>
    <name evidence="1" type="ORF">PXEA_LOCUS2829</name>
</gene>
<sequence length="122" mass="14050">MDLEEQMLRGLRPEGCRTYGPTVEFLSGTFQRPVNFFGVPLQSKDDTLFEITRSENLESKSLFAPERFNLYSERNEGGEPNTFSQKISPSNWIVDPREFRPLSARVTLAIHNLQVHLPMAYI</sequence>
<organism evidence="1 2">
    <name type="scientific">Protopolystoma xenopodis</name>
    <dbReference type="NCBI Taxonomy" id="117903"/>
    <lineage>
        <taxon>Eukaryota</taxon>
        <taxon>Metazoa</taxon>
        <taxon>Spiralia</taxon>
        <taxon>Lophotrochozoa</taxon>
        <taxon>Platyhelminthes</taxon>
        <taxon>Monogenea</taxon>
        <taxon>Polyopisthocotylea</taxon>
        <taxon>Polystomatidea</taxon>
        <taxon>Polystomatidae</taxon>
        <taxon>Protopolystoma</taxon>
    </lineage>
</organism>
<dbReference type="Proteomes" id="UP000784294">
    <property type="component" value="Unassembled WGS sequence"/>
</dbReference>
<name>A0A448WDX1_9PLAT</name>
<evidence type="ECO:0000313" key="1">
    <source>
        <dbReference type="EMBL" id="VEL09389.1"/>
    </source>
</evidence>
<accession>A0A448WDX1</accession>